<reference evidence="4 5" key="1">
    <citation type="submission" date="2024-01" db="EMBL/GenBank/DDBJ databases">
        <title>The genome of the rayed Mediterranean limpet Patella caerulea (Linnaeus, 1758).</title>
        <authorList>
            <person name="Anh-Thu Weber A."/>
            <person name="Halstead-Nussloch G."/>
        </authorList>
    </citation>
    <scope>NUCLEOTIDE SEQUENCE [LARGE SCALE GENOMIC DNA]</scope>
    <source>
        <strain evidence="4">AATW-2023a</strain>
        <tissue evidence="4">Whole specimen</tissue>
    </source>
</reference>
<dbReference type="InterPro" id="IPR003508">
    <property type="entry name" value="CIDE-N_dom"/>
</dbReference>
<dbReference type="PROSITE" id="PS51135">
    <property type="entry name" value="CIDE_N"/>
    <property type="match status" value="1"/>
</dbReference>
<protein>
    <recommendedName>
        <fullName evidence="3">CIDE-N domain-containing protein</fullName>
    </recommendedName>
</protein>
<evidence type="ECO:0000313" key="4">
    <source>
        <dbReference type="EMBL" id="KAK6175550.1"/>
    </source>
</evidence>
<dbReference type="GO" id="GO:0042981">
    <property type="term" value="P:regulation of apoptotic process"/>
    <property type="evidence" value="ECO:0007669"/>
    <property type="project" value="TreeGrafter"/>
</dbReference>
<keyword evidence="1 2" id="KW-0053">Apoptosis</keyword>
<name>A0AAN8JHE7_PATCE</name>
<organism evidence="4 5">
    <name type="scientific">Patella caerulea</name>
    <name type="common">Rayed Mediterranean limpet</name>
    <dbReference type="NCBI Taxonomy" id="87958"/>
    <lineage>
        <taxon>Eukaryota</taxon>
        <taxon>Metazoa</taxon>
        <taxon>Spiralia</taxon>
        <taxon>Lophotrochozoa</taxon>
        <taxon>Mollusca</taxon>
        <taxon>Gastropoda</taxon>
        <taxon>Patellogastropoda</taxon>
        <taxon>Patelloidea</taxon>
        <taxon>Patellidae</taxon>
        <taxon>Patella</taxon>
    </lineage>
</organism>
<dbReference type="Proteomes" id="UP001347796">
    <property type="component" value="Unassembled WGS sequence"/>
</dbReference>
<dbReference type="EMBL" id="JAZGQO010000010">
    <property type="protein sequence ID" value="KAK6175550.1"/>
    <property type="molecule type" value="Genomic_DNA"/>
</dbReference>
<evidence type="ECO:0000259" key="3">
    <source>
        <dbReference type="PROSITE" id="PS51135"/>
    </source>
</evidence>
<dbReference type="SUPFAM" id="SSF54277">
    <property type="entry name" value="CAD &amp; PB1 domains"/>
    <property type="match status" value="1"/>
</dbReference>
<evidence type="ECO:0000256" key="2">
    <source>
        <dbReference type="PROSITE-ProRule" id="PRU00447"/>
    </source>
</evidence>
<accession>A0AAN8JHE7</accession>
<gene>
    <name evidence="4" type="ORF">SNE40_013993</name>
</gene>
<sequence>MAAPARPFKLWSNDRNVKKSVTVVSLQDLLEKARTKLNIQPIESIKVVLEEDGTEIDDEDYFAFVPSNSTIVILRGSETWHHADAGLSGQDETDYGSGLSERTKQLIIGLQKDLSRIIAFSNDDLEQIVSTSLSDLSQLLKETESYAKALQDACQRHLDERHVTSEAIDLLRLYHQSRKNSPFVEDDSKKRKLENT</sequence>
<dbReference type="PANTHER" id="PTHR12306">
    <property type="entry name" value="CELL DEATH ACTIVATOR CIDE"/>
    <property type="match status" value="1"/>
</dbReference>
<dbReference type="PANTHER" id="PTHR12306:SF15">
    <property type="entry name" value="DNAATION FACTOR-RELATED PROTEIN 1, ISOFORM B-RELATED"/>
    <property type="match status" value="1"/>
</dbReference>
<feature type="domain" description="CIDE-N" evidence="3">
    <location>
        <begin position="4"/>
        <end position="82"/>
    </location>
</feature>
<evidence type="ECO:0000313" key="5">
    <source>
        <dbReference type="Proteomes" id="UP001347796"/>
    </source>
</evidence>
<dbReference type="Gene3D" id="1.10.1490.10">
    <property type="entry name" value="C-terminal domain of DFF45/ICAD (DFF-C domain)"/>
    <property type="match status" value="1"/>
</dbReference>
<dbReference type="AlphaFoldDB" id="A0AAN8JHE7"/>
<dbReference type="SMART" id="SM00266">
    <property type="entry name" value="CAD"/>
    <property type="match status" value="1"/>
</dbReference>
<evidence type="ECO:0000256" key="1">
    <source>
        <dbReference type="ARBA" id="ARBA00022703"/>
    </source>
</evidence>
<dbReference type="Pfam" id="PF02017">
    <property type="entry name" value="CIDE-N"/>
    <property type="match status" value="1"/>
</dbReference>
<comment type="caution">
    <text evidence="4">The sequence shown here is derived from an EMBL/GenBank/DDBJ whole genome shotgun (WGS) entry which is preliminary data.</text>
</comment>
<keyword evidence="5" id="KW-1185">Reference proteome</keyword>
<dbReference type="Gene3D" id="3.10.20.10">
    <property type="match status" value="1"/>
</dbReference>
<dbReference type="GO" id="GO:0006915">
    <property type="term" value="P:apoptotic process"/>
    <property type="evidence" value="ECO:0007669"/>
    <property type="project" value="UniProtKB-UniRule"/>
</dbReference>
<proteinExistence type="predicted"/>